<sequence>MINYLLGAISCLCLLYTGVFAEECDKAVRAQRKTLNVPAGDSLSLSCVVQHCGATWKGDWICNSTHVFTVQESERHHLISENISANETKLILHFPSVDQSDEGTYACMVKWDKGEIGQGHLTLLNVTAAVPSRRNAWHRVLVCASASFCLPIILGLARCLSSKVNPQPLPRTLSSHAAVNRDQPHPVPQIPARRPIPQKRSTSTHKVEKKRAPPKFQQKTEVVYADISQGALRQQGPTREPAPATVYSSLRFASGGGGKLSADSNFLWDSTS</sequence>
<dbReference type="GO" id="GO:0005886">
    <property type="term" value="C:plasma membrane"/>
    <property type="evidence" value="ECO:0007669"/>
    <property type="project" value="InterPro"/>
</dbReference>
<dbReference type="STRING" id="240159.A0A4U5V2D4"/>
<dbReference type="InterPro" id="IPR036179">
    <property type="entry name" value="Ig-like_dom_sf"/>
</dbReference>
<dbReference type="InterPro" id="IPR013783">
    <property type="entry name" value="Ig-like_fold"/>
</dbReference>
<feature type="region of interest" description="Disordered" evidence="1">
    <location>
        <begin position="171"/>
        <end position="219"/>
    </location>
</feature>
<keyword evidence="5" id="KW-1185">Reference proteome</keyword>
<dbReference type="OrthoDB" id="8950231at2759"/>
<reference evidence="4 5" key="1">
    <citation type="submission" date="2019-01" db="EMBL/GenBank/DDBJ databases">
        <title>Genome Assembly of Collichthys lucidus.</title>
        <authorList>
            <person name="Cai M."/>
            <person name="Xiao S."/>
        </authorList>
    </citation>
    <scope>NUCLEOTIDE SEQUENCE [LARGE SCALE GENOMIC DNA]</scope>
    <source>
        <strain evidence="4">JT15FE1705JMU</strain>
        <tissue evidence="4">Muscle</tissue>
    </source>
</reference>
<gene>
    <name evidence="4" type="ORF">D9C73_015426</name>
</gene>
<name>A0A4U5V2D4_COLLU</name>
<dbReference type="SUPFAM" id="SSF48726">
    <property type="entry name" value="Immunoglobulin"/>
    <property type="match status" value="1"/>
</dbReference>
<dbReference type="GO" id="GO:0002768">
    <property type="term" value="P:immune response-regulating cell surface receptor signaling pathway"/>
    <property type="evidence" value="ECO:0007669"/>
    <property type="project" value="InterPro"/>
</dbReference>
<evidence type="ECO:0000313" key="4">
    <source>
        <dbReference type="EMBL" id="TKS81321.1"/>
    </source>
</evidence>
<dbReference type="InterPro" id="IPR003599">
    <property type="entry name" value="Ig_sub"/>
</dbReference>
<accession>A0A4U5V2D4</accession>
<feature type="chain" id="PRO_5020335660" description="Ig-like domain-containing protein" evidence="2">
    <location>
        <begin position="22"/>
        <end position="272"/>
    </location>
</feature>
<evidence type="ECO:0000259" key="3">
    <source>
        <dbReference type="PROSITE" id="PS50835"/>
    </source>
</evidence>
<dbReference type="PANTHER" id="PTHR37996:SF1">
    <property type="entry name" value="B- AND T-LYMPHOCYTE ATTENUATOR"/>
    <property type="match status" value="1"/>
</dbReference>
<dbReference type="AlphaFoldDB" id="A0A4U5V2D4"/>
<dbReference type="Proteomes" id="UP000298787">
    <property type="component" value="Chromosome 13"/>
</dbReference>
<proteinExistence type="predicted"/>
<keyword evidence="2" id="KW-0732">Signal</keyword>
<evidence type="ECO:0000256" key="2">
    <source>
        <dbReference type="SAM" id="SignalP"/>
    </source>
</evidence>
<evidence type="ECO:0000256" key="1">
    <source>
        <dbReference type="SAM" id="MobiDB-lite"/>
    </source>
</evidence>
<protein>
    <recommendedName>
        <fullName evidence="3">Ig-like domain-containing protein</fullName>
    </recommendedName>
</protein>
<feature type="compositionally biased region" description="Polar residues" evidence="1">
    <location>
        <begin position="262"/>
        <end position="272"/>
    </location>
</feature>
<dbReference type="GO" id="GO:0038023">
    <property type="term" value="F:signaling receptor activity"/>
    <property type="evidence" value="ECO:0007669"/>
    <property type="project" value="InterPro"/>
</dbReference>
<dbReference type="PANTHER" id="PTHR37996">
    <property type="entry name" value="B- AND T-LYMPHOCYTE ATTENUATOR"/>
    <property type="match status" value="1"/>
</dbReference>
<feature type="domain" description="Ig-like" evidence="3">
    <location>
        <begin position="25"/>
        <end position="109"/>
    </location>
</feature>
<dbReference type="InterPro" id="IPR039257">
    <property type="entry name" value="BTLA"/>
</dbReference>
<dbReference type="Gene3D" id="2.60.40.10">
    <property type="entry name" value="Immunoglobulins"/>
    <property type="match status" value="1"/>
</dbReference>
<dbReference type="PROSITE" id="PS50835">
    <property type="entry name" value="IG_LIKE"/>
    <property type="match status" value="1"/>
</dbReference>
<dbReference type="SMART" id="SM00409">
    <property type="entry name" value="IG"/>
    <property type="match status" value="1"/>
</dbReference>
<dbReference type="InterPro" id="IPR007110">
    <property type="entry name" value="Ig-like_dom"/>
</dbReference>
<dbReference type="EMBL" id="CM014090">
    <property type="protein sequence ID" value="TKS81321.1"/>
    <property type="molecule type" value="Genomic_DNA"/>
</dbReference>
<feature type="signal peptide" evidence="2">
    <location>
        <begin position="1"/>
        <end position="21"/>
    </location>
</feature>
<evidence type="ECO:0000313" key="5">
    <source>
        <dbReference type="Proteomes" id="UP000298787"/>
    </source>
</evidence>
<feature type="region of interest" description="Disordered" evidence="1">
    <location>
        <begin position="249"/>
        <end position="272"/>
    </location>
</feature>
<organism evidence="4 5">
    <name type="scientific">Collichthys lucidus</name>
    <name type="common">Big head croaker</name>
    <name type="synonym">Sciaena lucida</name>
    <dbReference type="NCBI Taxonomy" id="240159"/>
    <lineage>
        <taxon>Eukaryota</taxon>
        <taxon>Metazoa</taxon>
        <taxon>Chordata</taxon>
        <taxon>Craniata</taxon>
        <taxon>Vertebrata</taxon>
        <taxon>Euteleostomi</taxon>
        <taxon>Actinopterygii</taxon>
        <taxon>Neopterygii</taxon>
        <taxon>Teleostei</taxon>
        <taxon>Neoteleostei</taxon>
        <taxon>Acanthomorphata</taxon>
        <taxon>Eupercaria</taxon>
        <taxon>Sciaenidae</taxon>
        <taxon>Collichthys</taxon>
    </lineage>
</organism>